<feature type="chain" id="PRO_5013302002" evidence="1">
    <location>
        <begin position="25"/>
        <end position="140"/>
    </location>
</feature>
<proteinExistence type="predicted"/>
<organism evidence="2 3">
    <name type="scientific">Antarctobacter heliothermus</name>
    <dbReference type="NCBI Taxonomy" id="74033"/>
    <lineage>
        <taxon>Bacteria</taxon>
        <taxon>Pseudomonadati</taxon>
        <taxon>Pseudomonadota</taxon>
        <taxon>Alphaproteobacteria</taxon>
        <taxon>Rhodobacterales</taxon>
        <taxon>Roseobacteraceae</taxon>
        <taxon>Antarctobacter</taxon>
    </lineage>
</organism>
<keyword evidence="1" id="KW-0732">Signal</keyword>
<dbReference type="AlphaFoldDB" id="A0A222DY96"/>
<dbReference type="KEGG" id="aht:ANTHELSMS3_00212"/>
<protein>
    <submittedName>
        <fullName evidence="2">Uncharacterized protein</fullName>
    </submittedName>
</protein>
<evidence type="ECO:0000256" key="1">
    <source>
        <dbReference type="SAM" id="SignalP"/>
    </source>
</evidence>
<accession>A0A222DY96</accession>
<evidence type="ECO:0000313" key="3">
    <source>
        <dbReference type="Proteomes" id="UP000203589"/>
    </source>
</evidence>
<dbReference type="Proteomes" id="UP000203589">
    <property type="component" value="Chromosome"/>
</dbReference>
<sequence>MRNGTSLRVLVTAVFTLSACMAQAADPVAQHNSTAFWFVNWFGLSNAELDVVAPNGEMTTVFAASGTPVFELDRGQATDGVYNYELTAATEERVKIVNPQNNGRGDAASDTAAKSFYLTGRFVVSRGVITTPDEMTEEEN</sequence>
<reference evidence="2 3" key="1">
    <citation type="submission" date="2017-07" db="EMBL/GenBank/DDBJ databases">
        <title>Genome Sequence of Antarctobacter heliothermus Strain SMS3 Isolated from a culture of the Diatom Skeletonema marinoi.</title>
        <authorList>
            <person name="Topel M."/>
            <person name="Pinder M.I.M."/>
            <person name="Johansson O.N."/>
            <person name="Kourtchenko O."/>
            <person name="Godhe A."/>
            <person name="Clarke A.K."/>
        </authorList>
    </citation>
    <scope>NUCLEOTIDE SEQUENCE [LARGE SCALE GENOMIC DNA]</scope>
    <source>
        <strain evidence="2 3">SMS3</strain>
    </source>
</reference>
<dbReference type="EMBL" id="CP022540">
    <property type="protein sequence ID" value="ASP18937.1"/>
    <property type="molecule type" value="Genomic_DNA"/>
</dbReference>
<feature type="signal peptide" evidence="1">
    <location>
        <begin position="1"/>
        <end position="24"/>
    </location>
</feature>
<keyword evidence="3" id="KW-1185">Reference proteome</keyword>
<name>A0A222DY96_9RHOB</name>
<gene>
    <name evidence="2" type="ORF">ANTHELSMS3_00212</name>
</gene>
<evidence type="ECO:0000313" key="2">
    <source>
        <dbReference type="EMBL" id="ASP18937.1"/>
    </source>
</evidence>
<dbReference type="PROSITE" id="PS51257">
    <property type="entry name" value="PROKAR_LIPOPROTEIN"/>
    <property type="match status" value="1"/>
</dbReference>